<name>A0A1X1EKM5_PANCY</name>
<proteinExistence type="predicted"/>
<organism evidence="1 2">
    <name type="scientific">Pantoea cypripedii</name>
    <name type="common">Pectobacterium cypripedii</name>
    <name type="synonym">Erwinia cypripedii</name>
    <dbReference type="NCBI Taxonomy" id="55209"/>
    <lineage>
        <taxon>Bacteria</taxon>
        <taxon>Pseudomonadati</taxon>
        <taxon>Pseudomonadota</taxon>
        <taxon>Gammaproteobacteria</taxon>
        <taxon>Enterobacterales</taxon>
        <taxon>Erwiniaceae</taxon>
        <taxon>Pantoea</taxon>
    </lineage>
</organism>
<dbReference type="STRING" id="55209.HA50_22005"/>
<dbReference type="PANTHER" id="PTHR30632">
    <property type="entry name" value="MOLYBDATE-BINDING PERIPLASMIC PROTEIN"/>
    <property type="match status" value="1"/>
</dbReference>
<protein>
    <recommendedName>
        <fullName evidence="3">Molybdate ABC transporter substrate-binding protein</fullName>
    </recommendedName>
</protein>
<dbReference type="GO" id="GO:0030973">
    <property type="term" value="F:molybdate ion binding"/>
    <property type="evidence" value="ECO:0007669"/>
    <property type="project" value="TreeGrafter"/>
</dbReference>
<dbReference type="SUPFAM" id="SSF53850">
    <property type="entry name" value="Periplasmic binding protein-like II"/>
    <property type="match status" value="1"/>
</dbReference>
<comment type="caution">
    <text evidence="1">The sequence shown here is derived from an EMBL/GenBank/DDBJ whole genome shotgun (WGS) entry which is preliminary data.</text>
</comment>
<evidence type="ECO:0000313" key="1">
    <source>
        <dbReference type="EMBL" id="ORM89324.1"/>
    </source>
</evidence>
<keyword evidence="2" id="KW-1185">Reference proteome</keyword>
<evidence type="ECO:0000313" key="2">
    <source>
        <dbReference type="Proteomes" id="UP000193749"/>
    </source>
</evidence>
<accession>A0A1X1EKM5</accession>
<dbReference type="Pfam" id="PF13531">
    <property type="entry name" value="SBP_bac_11"/>
    <property type="match status" value="1"/>
</dbReference>
<sequence length="230" mass="24835">MNHAKTLKVFSTLAVRAPFDRGVLAGYEHQSDLSFEWSPTTIIEKKLSEGLHADVVIATDDAIAGMVDHGLVKPENCFKLATAYFGVAVPAGQTPPDIATRQGFLDALVQARSVAYSLGGASGIYLQKIMAEQGVLERVEPKATKIAQGFTGEKLLTGEADLAVQQMSELMTVEGITIVGGFPDELQHLTPFTIAVMNDCTDWARAQSFIHYLLTEPCRAAYASNGLMCR</sequence>
<dbReference type="Proteomes" id="UP000193749">
    <property type="component" value="Unassembled WGS sequence"/>
</dbReference>
<dbReference type="OrthoDB" id="8216219at2"/>
<dbReference type="EMBL" id="MLJI01000002">
    <property type="protein sequence ID" value="ORM89324.1"/>
    <property type="molecule type" value="Genomic_DNA"/>
</dbReference>
<dbReference type="PANTHER" id="PTHR30632:SF11">
    <property type="entry name" value="BLR4797 PROTEIN"/>
    <property type="match status" value="1"/>
</dbReference>
<dbReference type="InterPro" id="IPR050682">
    <property type="entry name" value="ModA/WtpA"/>
</dbReference>
<reference evidence="1 2" key="1">
    <citation type="journal article" date="2017" name="Antonie Van Leeuwenhoek">
        <title>Phylogenomic resolution of the bacterial genus Pantoea and its relationship with Erwinia and Tatumella.</title>
        <authorList>
            <person name="Palmer M."/>
            <person name="Steenkamp E.T."/>
            <person name="Coetzee M.P."/>
            <person name="Chan W.Y."/>
            <person name="van Zyl E."/>
            <person name="De Maayer P."/>
            <person name="Coutinho T.A."/>
            <person name="Blom J."/>
            <person name="Smits T.H."/>
            <person name="Duffy B."/>
            <person name="Venter S.N."/>
        </authorList>
    </citation>
    <scope>NUCLEOTIDE SEQUENCE [LARGE SCALE GENOMIC DNA]</scope>
    <source>
        <strain evidence="1 2">LMG 2657</strain>
    </source>
</reference>
<dbReference type="AlphaFoldDB" id="A0A1X1EKM5"/>
<dbReference type="Gene3D" id="3.40.190.10">
    <property type="entry name" value="Periplasmic binding protein-like II"/>
    <property type="match status" value="2"/>
</dbReference>
<dbReference type="RefSeq" id="WP_084879035.1">
    <property type="nucleotide sequence ID" value="NZ_JAGGMY010000002.1"/>
</dbReference>
<gene>
    <name evidence="1" type="ORF">HA50_22005</name>
</gene>
<dbReference type="GO" id="GO:0015689">
    <property type="term" value="P:molybdate ion transport"/>
    <property type="evidence" value="ECO:0007669"/>
    <property type="project" value="TreeGrafter"/>
</dbReference>
<evidence type="ECO:0008006" key="3">
    <source>
        <dbReference type="Google" id="ProtNLM"/>
    </source>
</evidence>